<protein>
    <submittedName>
        <fullName evidence="2">Uncharacterized protein</fullName>
    </submittedName>
</protein>
<dbReference type="Proteomes" id="UP000198650">
    <property type="component" value="Unassembled WGS sequence"/>
</dbReference>
<sequence length="163" mass="19268">MPYEMLIEDVLKGILRKEITRIDEENIILSDRKLLANNRAWEIIAPLVNQEPDIYLKTERYRLIERIMSEFSVSDVTIYTYLKKYWQGGMTPLALVDQRILSGGKGKEKQQHQKRMGRPSTNNRSIVITNEVKQQIKKVLNDFYFKDESATLKFAYDMMIYLK</sequence>
<proteinExistence type="predicted"/>
<keyword evidence="3" id="KW-1185">Reference proteome</keyword>
<dbReference type="RefSeq" id="WP_090950958.1">
    <property type="nucleotide sequence ID" value="NZ_FOJS01000038.1"/>
</dbReference>
<dbReference type="EMBL" id="FOJS01000038">
    <property type="protein sequence ID" value="SFA52767.1"/>
    <property type="molecule type" value="Genomic_DNA"/>
</dbReference>
<evidence type="ECO:0000256" key="1">
    <source>
        <dbReference type="SAM" id="MobiDB-lite"/>
    </source>
</evidence>
<dbReference type="OrthoDB" id="501284at2"/>
<dbReference type="AlphaFoldDB" id="A0A1I0TM48"/>
<reference evidence="3" key="1">
    <citation type="submission" date="2016-10" db="EMBL/GenBank/DDBJ databases">
        <authorList>
            <person name="Varghese N."/>
            <person name="Submissions S."/>
        </authorList>
    </citation>
    <scope>NUCLEOTIDE SEQUENCE [LARGE SCALE GENOMIC DNA]</scope>
    <source>
        <strain evidence="3">M1</strain>
    </source>
</reference>
<feature type="region of interest" description="Disordered" evidence="1">
    <location>
        <begin position="104"/>
        <end position="124"/>
    </location>
</feature>
<evidence type="ECO:0000313" key="3">
    <source>
        <dbReference type="Proteomes" id="UP000198650"/>
    </source>
</evidence>
<evidence type="ECO:0000313" key="2">
    <source>
        <dbReference type="EMBL" id="SFA52767.1"/>
    </source>
</evidence>
<accession>A0A1I0TM48</accession>
<name>A0A1I0TM48_9BACL</name>
<organism evidence="2 3">
    <name type="scientific">Parageobacillus thermantarcticus</name>
    <dbReference type="NCBI Taxonomy" id="186116"/>
    <lineage>
        <taxon>Bacteria</taxon>
        <taxon>Bacillati</taxon>
        <taxon>Bacillota</taxon>
        <taxon>Bacilli</taxon>
        <taxon>Bacillales</taxon>
        <taxon>Anoxybacillaceae</taxon>
        <taxon>Parageobacillus</taxon>
    </lineage>
</organism>
<gene>
    <name evidence="2" type="ORF">SAMN05192569_103816</name>
</gene>